<sequence length="96" mass="10829">MTNNRPAGMPQDHITALEFSLLLAVSHTTFAALRKRADFPQAHPAPRKAITFNHDEALAFALAWNEEQAKRYHGKMTADRFIEQAARIKSLTATQR</sequence>
<evidence type="ECO:0000313" key="2">
    <source>
        <dbReference type="Proteomes" id="UP000662438"/>
    </source>
</evidence>
<gene>
    <name evidence="1" type="ORF">ISX34_22010</name>
</gene>
<accession>A0ABD4K2X6</accession>
<comment type="caution">
    <text evidence="1">The sequence shown here is derived from an EMBL/GenBank/DDBJ whole genome shotgun (WGS) entry which is preliminary data.</text>
</comment>
<protein>
    <recommendedName>
        <fullName evidence="3">DNA-binding protein</fullName>
    </recommendedName>
</protein>
<dbReference type="RefSeq" id="WP_045289091.1">
    <property type="nucleotide sequence ID" value="NZ_CP047718.1"/>
</dbReference>
<dbReference type="Proteomes" id="UP000662438">
    <property type="component" value="Unassembled WGS sequence"/>
</dbReference>
<dbReference type="EMBL" id="JADIXG010000046">
    <property type="protein sequence ID" value="MBF1972513.1"/>
    <property type="molecule type" value="Genomic_DNA"/>
</dbReference>
<dbReference type="AlphaFoldDB" id="A0ABD4K2X6"/>
<organism evidence="1 2">
    <name type="scientific">Enterobacter hormaechei</name>
    <dbReference type="NCBI Taxonomy" id="158836"/>
    <lineage>
        <taxon>Bacteria</taxon>
        <taxon>Pseudomonadati</taxon>
        <taxon>Pseudomonadota</taxon>
        <taxon>Gammaproteobacteria</taxon>
        <taxon>Enterobacterales</taxon>
        <taxon>Enterobacteriaceae</taxon>
        <taxon>Enterobacter</taxon>
        <taxon>Enterobacter cloacae complex</taxon>
    </lineage>
</organism>
<evidence type="ECO:0008006" key="3">
    <source>
        <dbReference type="Google" id="ProtNLM"/>
    </source>
</evidence>
<evidence type="ECO:0000313" key="1">
    <source>
        <dbReference type="EMBL" id="MBF1972513.1"/>
    </source>
</evidence>
<proteinExistence type="predicted"/>
<name>A0ABD4K2X6_9ENTR</name>
<reference evidence="1 2" key="1">
    <citation type="submission" date="2020-10" db="EMBL/GenBank/DDBJ databases">
        <title>Genomic surveiliance of eskapee pathogens from blood stream infections in KZN.</title>
        <authorList>
            <person name="Hetsa B.A."/>
            <person name="Amoako D.G."/>
            <person name="Akebe A.L.K."/>
            <person name="Essack S."/>
        </authorList>
    </citation>
    <scope>NUCLEOTIDE SEQUENCE [LARGE SCALE GENOMIC DNA]</scope>
    <source>
        <strain evidence="1 2">E6</strain>
    </source>
</reference>